<dbReference type="InParanoid" id="G8ZZ32"/>
<sequence>MSETKYSPMRAGWTSSRFLTFPLRILQLLVSAASLGLFAWLTYHWENTQVHFGLALSALSVLYLLTLPLYSFSSAGSLFICEFVFFLLWLAAFILFTYLFHDCYSWGTRRTEFHNTRCKVCFATIGTSGALMLLFDFTYALCLHNILLPITYSVGRNYLWVPFSSFGARLSRGNALSVSHARTLHSPV</sequence>
<name>G8ZZ32_TORDE</name>
<evidence type="ECO:0000256" key="1">
    <source>
        <dbReference type="ARBA" id="ARBA00004141"/>
    </source>
</evidence>
<comment type="subcellular location">
    <subcellularLocation>
        <location evidence="1">Membrane</location>
        <topology evidence="1">Multi-pass membrane protein</topology>
    </subcellularLocation>
</comment>
<dbReference type="Proteomes" id="UP000005627">
    <property type="component" value="Chromosome 8"/>
</dbReference>
<dbReference type="GeneID" id="11505347"/>
<proteinExistence type="predicted"/>
<evidence type="ECO:0000256" key="5">
    <source>
        <dbReference type="SAM" id="Phobius"/>
    </source>
</evidence>
<evidence type="ECO:0000313" key="8">
    <source>
        <dbReference type="Proteomes" id="UP000005627"/>
    </source>
</evidence>
<evidence type="ECO:0000313" key="7">
    <source>
        <dbReference type="EMBL" id="CCE93876.1"/>
    </source>
</evidence>
<keyword evidence="4 5" id="KW-0472">Membrane</keyword>
<keyword evidence="2 5" id="KW-0812">Transmembrane</keyword>
<organism evidence="7 8">
    <name type="scientific">Torulaspora delbrueckii</name>
    <name type="common">Yeast</name>
    <name type="synonym">Candida colliculosa</name>
    <dbReference type="NCBI Taxonomy" id="4950"/>
    <lineage>
        <taxon>Eukaryota</taxon>
        <taxon>Fungi</taxon>
        <taxon>Dikarya</taxon>
        <taxon>Ascomycota</taxon>
        <taxon>Saccharomycotina</taxon>
        <taxon>Saccharomycetes</taxon>
        <taxon>Saccharomycetales</taxon>
        <taxon>Saccharomycetaceae</taxon>
        <taxon>Torulaspora</taxon>
    </lineage>
</organism>
<dbReference type="GO" id="GO:0016020">
    <property type="term" value="C:membrane"/>
    <property type="evidence" value="ECO:0007669"/>
    <property type="project" value="UniProtKB-SubCell"/>
</dbReference>
<feature type="transmembrane region" description="Helical" evidence="5">
    <location>
        <begin position="25"/>
        <end position="43"/>
    </location>
</feature>
<evidence type="ECO:0000259" key="6">
    <source>
        <dbReference type="Pfam" id="PF01284"/>
    </source>
</evidence>
<dbReference type="KEGG" id="tdl:TDEL_0H00170"/>
<protein>
    <recommendedName>
        <fullName evidence="6">MARVEL domain-containing protein</fullName>
    </recommendedName>
</protein>
<feature type="transmembrane region" description="Helical" evidence="5">
    <location>
        <begin position="50"/>
        <end position="70"/>
    </location>
</feature>
<dbReference type="HOGENOM" id="CLU_1442010_0_0_1"/>
<evidence type="ECO:0000256" key="3">
    <source>
        <dbReference type="ARBA" id="ARBA00022989"/>
    </source>
</evidence>
<keyword evidence="3 5" id="KW-1133">Transmembrane helix</keyword>
<dbReference type="InterPro" id="IPR008253">
    <property type="entry name" value="Marvel"/>
</dbReference>
<dbReference type="FunCoup" id="G8ZZ32">
    <property type="interactions" value="30"/>
</dbReference>
<accession>G8ZZ32</accession>
<evidence type="ECO:0000256" key="4">
    <source>
        <dbReference type="ARBA" id="ARBA00023136"/>
    </source>
</evidence>
<dbReference type="RefSeq" id="XP_003683087.1">
    <property type="nucleotide sequence ID" value="XM_003683039.1"/>
</dbReference>
<feature type="transmembrane region" description="Helical" evidence="5">
    <location>
        <begin position="76"/>
        <end position="100"/>
    </location>
</feature>
<dbReference type="EMBL" id="HE616749">
    <property type="protein sequence ID" value="CCE93876.1"/>
    <property type="molecule type" value="Genomic_DNA"/>
</dbReference>
<keyword evidence="8" id="KW-1185">Reference proteome</keyword>
<evidence type="ECO:0000256" key="2">
    <source>
        <dbReference type="ARBA" id="ARBA00022692"/>
    </source>
</evidence>
<feature type="domain" description="MARVEL" evidence="6">
    <location>
        <begin position="20"/>
        <end position="123"/>
    </location>
</feature>
<dbReference type="AlphaFoldDB" id="G8ZZ32"/>
<reference evidence="7 8" key="1">
    <citation type="journal article" date="2011" name="Proc. Natl. Acad. Sci. U.S.A.">
        <title>Evolutionary erosion of yeast sex chromosomes by mating-type switching accidents.</title>
        <authorList>
            <person name="Gordon J.L."/>
            <person name="Armisen D."/>
            <person name="Proux-Wera E."/>
            <person name="Oheigeartaigh S.S."/>
            <person name="Byrne K.P."/>
            <person name="Wolfe K.H."/>
        </authorList>
    </citation>
    <scope>NUCLEOTIDE SEQUENCE [LARGE SCALE GENOMIC DNA]</scope>
    <source>
        <strain evidence="8">ATCC 10662 / CBS 1146 / NBRC 0425 / NCYC 2629 / NRRL Y-866</strain>
    </source>
</reference>
<dbReference type="Pfam" id="PF01284">
    <property type="entry name" value="MARVEL"/>
    <property type="match status" value="1"/>
</dbReference>
<gene>
    <name evidence="7" type="primary">TDEL0H00170</name>
    <name evidence="7" type="ORF">TDEL_0H00170</name>
</gene>
<feature type="transmembrane region" description="Helical" evidence="5">
    <location>
        <begin position="120"/>
        <end position="141"/>
    </location>
</feature>